<gene>
    <name evidence="2" type="ORF">MTR67_043560</name>
</gene>
<dbReference type="InterPro" id="IPR001584">
    <property type="entry name" value="Integrase_cat-core"/>
</dbReference>
<dbReference type="AlphaFoldDB" id="A0AAF0UQH9"/>
<evidence type="ECO:0000259" key="1">
    <source>
        <dbReference type="PROSITE" id="PS50994"/>
    </source>
</evidence>
<dbReference type="InterPro" id="IPR012337">
    <property type="entry name" value="RNaseH-like_sf"/>
</dbReference>
<evidence type="ECO:0000313" key="3">
    <source>
        <dbReference type="Proteomes" id="UP001234989"/>
    </source>
</evidence>
<dbReference type="EMBL" id="CP133621">
    <property type="protein sequence ID" value="WMV50175.1"/>
    <property type="molecule type" value="Genomic_DNA"/>
</dbReference>
<feature type="domain" description="Integrase catalytic" evidence="1">
    <location>
        <begin position="1"/>
        <end position="60"/>
    </location>
</feature>
<dbReference type="Proteomes" id="UP001234989">
    <property type="component" value="Chromosome 10"/>
</dbReference>
<protein>
    <recommendedName>
        <fullName evidence="1">Integrase catalytic domain-containing protein</fullName>
    </recommendedName>
</protein>
<proteinExistence type="predicted"/>
<dbReference type="PANTHER" id="PTHR35046">
    <property type="entry name" value="ZINC KNUCKLE (CCHC-TYPE) FAMILY PROTEIN"/>
    <property type="match status" value="1"/>
</dbReference>
<accession>A0AAF0UQH9</accession>
<dbReference type="InterPro" id="IPR036397">
    <property type="entry name" value="RNaseH_sf"/>
</dbReference>
<dbReference type="PROSITE" id="PS50994">
    <property type="entry name" value="INTEGRASE"/>
    <property type="match status" value="1"/>
</dbReference>
<dbReference type="GO" id="GO:0003676">
    <property type="term" value="F:nucleic acid binding"/>
    <property type="evidence" value="ECO:0007669"/>
    <property type="project" value="InterPro"/>
</dbReference>
<dbReference type="PANTHER" id="PTHR35046:SF26">
    <property type="entry name" value="RNA-DIRECTED DNA POLYMERASE"/>
    <property type="match status" value="1"/>
</dbReference>
<name>A0AAF0UQH9_SOLVR</name>
<dbReference type="Gene3D" id="3.30.420.10">
    <property type="entry name" value="Ribonuclease H-like superfamily/Ribonuclease H"/>
    <property type="match status" value="1"/>
</dbReference>
<dbReference type="SUPFAM" id="SSF53098">
    <property type="entry name" value="Ribonuclease H-like"/>
    <property type="match status" value="1"/>
</dbReference>
<evidence type="ECO:0000313" key="2">
    <source>
        <dbReference type="EMBL" id="WMV50175.1"/>
    </source>
</evidence>
<dbReference type="GO" id="GO:0015074">
    <property type="term" value="P:DNA integration"/>
    <property type="evidence" value="ECO:0007669"/>
    <property type="project" value="InterPro"/>
</dbReference>
<sequence length="97" mass="10815">YAAKYYAKLCLKEIVRLDGVPLSIISDTGTQFTSQFWKSFQKGVGTKVKLSTTFHPQIIGYHSSIGMAPFEAHYGRRCRSPIRLFEVGEVALISPSS</sequence>
<reference evidence="2" key="1">
    <citation type="submission" date="2023-08" db="EMBL/GenBank/DDBJ databases">
        <title>A de novo genome assembly of Solanum verrucosum Schlechtendal, a Mexican diploid species geographically isolated from the other diploid A-genome species in potato relatives.</title>
        <authorList>
            <person name="Hosaka K."/>
        </authorList>
    </citation>
    <scope>NUCLEOTIDE SEQUENCE</scope>
    <source>
        <tissue evidence="2">Young leaves</tissue>
    </source>
</reference>
<keyword evidence="3" id="KW-1185">Reference proteome</keyword>
<feature type="non-terminal residue" evidence="2">
    <location>
        <position position="1"/>
    </location>
</feature>
<organism evidence="2 3">
    <name type="scientific">Solanum verrucosum</name>
    <dbReference type="NCBI Taxonomy" id="315347"/>
    <lineage>
        <taxon>Eukaryota</taxon>
        <taxon>Viridiplantae</taxon>
        <taxon>Streptophyta</taxon>
        <taxon>Embryophyta</taxon>
        <taxon>Tracheophyta</taxon>
        <taxon>Spermatophyta</taxon>
        <taxon>Magnoliopsida</taxon>
        <taxon>eudicotyledons</taxon>
        <taxon>Gunneridae</taxon>
        <taxon>Pentapetalae</taxon>
        <taxon>asterids</taxon>
        <taxon>lamiids</taxon>
        <taxon>Solanales</taxon>
        <taxon>Solanaceae</taxon>
        <taxon>Solanoideae</taxon>
        <taxon>Solaneae</taxon>
        <taxon>Solanum</taxon>
    </lineage>
</organism>